<evidence type="ECO:0008006" key="4">
    <source>
        <dbReference type="Google" id="ProtNLM"/>
    </source>
</evidence>
<evidence type="ECO:0000313" key="2">
    <source>
        <dbReference type="EMBL" id="MFD1367388.1"/>
    </source>
</evidence>
<dbReference type="RefSeq" id="WP_317796058.1">
    <property type="nucleotide sequence ID" value="NZ_AP028461.1"/>
</dbReference>
<reference evidence="3" key="1">
    <citation type="journal article" date="2019" name="Int. J. Syst. Evol. Microbiol.">
        <title>The Global Catalogue of Microorganisms (GCM) 10K type strain sequencing project: providing services to taxonomists for standard genome sequencing and annotation.</title>
        <authorList>
            <consortium name="The Broad Institute Genomics Platform"/>
            <consortium name="The Broad Institute Genome Sequencing Center for Infectious Disease"/>
            <person name="Wu L."/>
            <person name="Ma J."/>
        </authorList>
    </citation>
    <scope>NUCLEOTIDE SEQUENCE [LARGE SCALE GENOMIC DNA]</scope>
    <source>
        <strain evidence="3">CCM 7526</strain>
    </source>
</reference>
<keyword evidence="1" id="KW-0812">Transmembrane</keyword>
<dbReference type="EMBL" id="JBHTMK010000023">
    <property type="protein sequence ID" value="MFD1367388.1"/>
    <property type="molecule type" value="Genomic_DNA"/>
</dbReference>
<name>A0ABW4AA17_9ACTN</name>
<keyword evidence="1" id="KW-1133">Transmembrane helix</keyword>
<gene>
    <name evidence="2" type="ORF">ACFQ5G_18685</name>
</gene>
<proteinExistence type="predicted"/>
<evidence type="ECO:0000256" key="1">
    <source>
        <dbReference type="SAM" id="Phobius"/>
    </source>
</evidence>
<keyword evidence="3" id="KW-1185">Reference proteome</keyword>
<keyword evidence="1" id="KW-0472">Membrane</keyword>
<protein>
    <recommendedName>
        <fullName evidence="4">Zinc ribbon domain-containing protein</fullName>
    </recommendedName>
</protein>
<sequence>MRCTHCGGDNADAFLLCAHCRQPRLITPPNGGNATRSIPFQQPSGFSPPTAQIIHRSTPNFARDATRYMCAAVQLDSALNRRILAGTVDQPLRAIASSPGVDLATVLKYGVHARRRQRITDILLLLLLPFWLFFGLGLLFGWLVVAIERFRTSYRVLAPRLRHAVFDPAQAPEPASDRIRHRIADIAARDRGNVTIYSDYDPFLGFGAKQNEWSFVADISKPAHGETIRRFTVAEVHDHVAAAVSALDLPGVTVDDRLFAAGDDLLDDSMPAVAAQLLPDPLQPPRQQVDRSTIRRQWDDPHEQARPYLALRVTGWGGELVMTMFVRFVKYRDEQLYTEADYRLLGPMRKDYHSVDDLRDRPSLRQVGRIVTAALPIAFVRQIRAPFVILAEILGPLTMNSEQRRIRREITEERTFNYGAPMAAREMAMDDSYHRHFQRADKDQYLRIIERKVLDSLEQFLVAHGVDSSDVRERQSMIINNGLLATGNSQIKAENMAVGINAKATAMMSKVVGVGKS</sequence>
<accession>A0ABW4AA17</accession>
<feature type="transmembrane region" description="Helical" evidence="1">
    <location>
        <begin position="122"/>
        <end position="145"/>
    </location>
</feature>
<comment type="caution">
    <text evidence="2">The sequence shown here is derived from an EMBL/GenBank/DDBJ whole genome shotgun (WGS) entry which is preliminary data.</text>
</comment>
<organism evidence="2 3">
    <name type="scientific">Actinoplanes sichuanensis</name>
    <dbReference type="NCBI Taxonomy" id="512349"/>
    <lineage>
        <taxon>Bacteria</taxon>
        <taxon>Bacillati</taxon>
        <taxon>Actinomycetota</taxon>
        <taxon>Actinomycetes</taxon>
        <taxon>Micromonosporales</taxon>
        <taxon>Micromonosporaceae</taxon>
        <taxon>Actinoplanes</taxon>
    </lineage>
</organism>
<dbReference type="Proteomes" id="UP001597183">
    <property type="component" value="Unassembled WGS sequence"/>
</dbReference>
<evidence type="ECO:0000313" key="3">
    <source>
        <dbReference type="Proteomes" id="UP001597183"/>
    </source>
</evidence>